<sequence>MPTSVTRQQYFDSAYKLLSSEGFTSLQVVRLCSVLGVTTGSFYNYFRNLNDFIAQFLQTWRQDETKRIIEVAEVIDEPAERFRKLSEQAMTVPHEAEAELRAWSRVNEMVHAVQHEVDELRLGLIRRAVLNLLPCDPQANHLAALGLSIVVGMQQLQSPIDHAQLKWALDQYVHLVLARASGSSEAITVAPDRRDLHQTQV</sequence>
<keyword evidence="5" id="KW-1185">Reference proteome</keyword>
<feature type="DNA-binding region" description="H-T-H motif" evidence="2">
    <location>
        <begin position="27"/>
        <end position="46"/>
    </location>
</feature>
<dbReference type="InterPro" id="IPR009057">
    <property type="entry name" value="Homeodomain-like_sf"/>
</dbReference>
<reference evidence="4 5" key="1">
    <citation type="submission" date="2017-06" db="EMBL/GenBank/DDBJ databases">
        <authorList>
            <person name="Kim H.J."/>
            <person name="Triplett B.A."/>
        </authorList>
    </citation>
    <scope>NUCLEOTIDE SEQUENCE [LARGE SCALE GENOMIC DNA]</scope>
    <source>
        <strain evidence="4 5">DSM 45207</strain>
    </source>
</reference>
<keyword evidence="1 2" id="KW-0238">DNA-binding</keyword>
<accession>A0A238XPT9</accession>
<dbReference type="EMBL" id="FZNW01000011">
    <property type="protein sequence ID" value="SNR60561.1"/>
    <property type="molecule type" value="Genomic_DNA"/>
</dbReference>
<dbReference type="GO" id="GO:0003677">
    <property type="term" value="F:DNA binding"/>
    <property type="evidence" value="ECO:0007669"/>
    <property type="project" value="UniProtKB-UniRule"/>
</dbReference>
<dbReference type="Gene3D" id="1.10.357.10">
    <property type="entry name" value="Tetracycline Repressor, domain 2"/>
    <property type="match status" value="1"/>
</dbReference>
<feature type="domain" description="HTH tetR-type" evidence="3">
    <location>
        <begin position="4"/>
        <end position="64"/>
    </location>
</feature>
<protein>
    <submittedName>
        <fullName evidence="4">Transcriptional regulator, TetR family</fullName>
    </submittedName>
</protein>
<evidence type="ECO:0000259" key="3">
    <source>
        <dbReference type="PROSITE" id="PS50977"/>
    </source>
</evidence>
<evidence type="ECO:0000313" key="4">
    <source>
        <dbReference type="EMBL" id="SNR60561.1"/>
    </source>
</evidence>
<gene>
    <name evidence="4" type="ORF">SAMN06265360_111161</name>
</gene>
<evidence type="ECO:0000256" key="2">
    <source>
        <dbReference type="PROSITE-ProRule" id="PRU00335"/>
    </source>
</evidence>
<evidence type="ECO:0000256" key="1">
    <source>
        <dbReference type="ARBA" id="ARBA00023125"/>
    </source>
</evidence>
<dbReference type="AlphaFoldDB" id="A0A238XPT9"/>
<organism evidence="4 5">
    <name type="scientific">Haloechinothrix alba</name>
    <dbReference type="NCBI Taxonomy" id="664784"/>
    <lineage>
        <taxon>Bacteria</taxon>
        <taxon>Bacillati</taxon>
        <taxon>Actinomycetota</taxon>
        <taxon>Actinomycetes</taxon>
        <taxon>Pseudonocardiales</taxon>
        <taxon>Pseudonocardiaceae</taxon>
        <taxon>Haloechinothrix</taxon>
    </lineage>
</organism>
<evidence type="ECO:0000313" key="5">
    <source>
        <dbReference type="Proteomes" id="UP000198348"/>
    </source>
</evidence>
<dbReference type="PROSITE" id="PS50977">
    <property type="entry name" value="HTH_TETR_2"/>
    <property type="match status" value="1"/>
</dbReference>
<dbReference type="Proteomes" id="UP000198348">
    <property type="component" value="Unassembled WGS sequence"/>
</dbReference>
<proteinExistence type="predicted"/>
<name>A0A238XPT9_9PSEU</name>
<dbReference type="SUPFAM" id="SSF46689">
    <property type="entry name" value="Homeodomain-like"/>
    <property type="match status" value="1"/>
</dbReference>
<dbReference type="InterPro" id="IPR001647">
    <property type="entry name" value="HTH_TetR"/>
</dbReference>